<dbReference type="Proteomes" id="UP001288620">
    <property type="component" value="Unassembled WGS sequence"/>
</dbReference>
<reference evidence="3" key="1">
    <citation type="submission" date="2023-07" db="EMBL/GenBank/DDBJ databases">
        <title>Structural and functional analysis of rice phyllospheric bacteria for their antimicrobial properties and defense elicitation against blast disease.</title>
        <authorList>
            <person name="Sahu K.P."/>
            <person name="Asharani P."/>
            <person name="Kumar M."/>
            <person name="Reddy B."/>
            <person name="Kumar A."/>
        </authorList>
    </citation>
    <scope>NUCLEOTIDE SEQUENCE [LARGE SCALE GENOMIC DNA]</scope>
    <source>
        <strain evidence="3">OsEp_Plm_30P10</strain>
    </source>
</reference>
<protein>
    <submittedName>
        <fullName evidence="2">Uncharacterized protein</fullName>
    </submittedName>
</protein>
<dbReference type="EMBL" id="JAOBTT010000001">
    <property type="protein sequence ID" value="MDZ7277386.1"/>
    <property type="molecule type" value="Genomic_DNA"/>
</dbReference>
<accession>A0ABU5LCE3</accession>
<keyword evidence="3" id="KW-1185">Reference proteome</keyword>
<feature type="region of interest" description="Disordered" evidence="1">
    <location>
        <begin position="1"/>
        <end position="59"/>
    </location>
</feature>
<evidence type="ECO:0000313" key="2">
    <source>
        <dbReference type="EMBL" id="MDZ7277386.1"/>
    </source>
</evidence>
<comment type="caution">
    <text evidence="2">The sequence shown here is derived from an EMBL/GenBank/DDBJ whole genome shotgun (WGS) entry which is preliminary data.</text>
</comment>
<evidence type="ECO:0000256" key="1">
    <source>
        <dbReference type="SAM" id="MobiDB-lite"/>
    </source>
</evidence>
<evidence type="ECO:0000313" key="3">
    <source>
        <dbReference type="Proteomes" id="UP001288620"/>
    </source>
</evidence>
<proteinExistence type="predicted"/>
<gene>
    <name evidence="2" type="ORF">N4G40_03695</name>
</gene>
<name>A0ABU5LCE3_9GAMM</name>
<organism evidence="2 3">
    <name type="scientific">Pantoea eucrina</name>
    <dbReference type="NCBI Taxonomy" id="472693"/>
    <lineage>
        <taxon>Bacteria</taxon>
        <taxon>Pseudomonadati</taxon>
        <taxon>Pseudomonadota</taxon>
        <taxon>Gammaproteobacteria</taxon>
        <taxon>Enterobacterales</taxon>
        <taxon>Erwiniaceae</taxon>
        <taxon>Pantoea</taxon>
    </lineage>
</organism>
<sequence>LVRRTAGKATAIAMANERCTAPRASEKAHQPLPAATAPPQPWHKHRAAACGDPTSGIQS</sequence>
<dbReference type="RefSeq" id="WP_322541501.1">
    <property type="nucleotide sequence ID" value="NZ_JAOBTT010000001.1"/>
</dbReference>
<feature type="non-terminal residue" evidence="2">
    <location>
        <position position="1"/>
    </location>
</feature>